<gene>
    <name evidence="2" type="ORF">JOE56_001186</name>
</gene>
<name>A0ABS2SJR0_9MICO</name>
<evidence type="ECO:0000313" key="2">
    <source>
        <dbReference type="EMBL" id="MBM7816492.1"/>
    </source>
</evidence>
<dbReference type="Proteomes" id="UP000809290">
    <property type="component" value="Unassembled WGS sequence"/>
</dbReference>
<protein>
    <submittedName>
        <fullName evidence="2">Uncharacterized protein YdhG (YjbR/CyaY superfamily)</fullName>
    </submittedName>
</protein>
<feature type="domain" description="YdhG-like" evidence="1">
    <location>
        <begin position="18"/>
        <end position="110"/>
    </location>
</feature>
<organism evidence="2 3">
    <name type="scientific">Brevibacterium paucivorans</name>
    <dbReference type="NCBI Taxonomy" id="170994"/>
    <lineage>
        <taxon>Bacteria</taxon>
        <taxon>Bacillati</taxon>
        <taxon>Actinomycetota</taxon>
        <taxon>Actinomycetes</taxon>
        <taxon>Micrococcales</taxon>
        <taxon>Brevibacteriaceae</taxon>
        <taxon>Brevibacterium</taxon>
    </lineage>
</organism>
<dbReference type="SUPFAM" id="SSF159888">
    <property type="entry name" value="YdhG-like"/>
    <property type="match status" value="1"/>
</dbReference>
<dbReference type="RefSeq" id="WP_204515259.1">
    <property type="nucleotide sequence ID" value="NZ_JAFBCP010000001.1"/>
</dbReference>
<reference evidence="2 3" key="1">
    <citation type="submission" date="2021-01" db="EMBL/GenBank/DDBJ databases">
        <title>Sequencing the genomes of 1000 actinobacteria strains.</title>
        <authorList>
            <person name="Klenk H.-P."/>
        </authorList>
    </citation>
    <scope>NUCLEOTIDE SEQUENCE [LARGE SCALE GENOMIC DNA]</scope>
    <source>
        <strain evidence="2 3">DSM 13657</strain>
    </source>
</reference>
<proteinExistence type="predicted"/>
<comment type="caution">
    <text evidence="2">The sequence shown here is derived from an EMBL/GenBank/DDBJ whole genome shotgun (WGS) entry which is preliminary data.</text>
</comment>
<dbReference type="Pfam" id="PF08818">
    <property type="entry name" value="DUF1801"/>
    <property type="match status" value="1"/>
</dbReference>
<evidence type="ECO:0000259" key="1">
    <source>
        <dbReference type="Pfam" id="PF08818"/>
    </source>
</evidence>
<accession>A0ABS2SJR0</accession>
<keyword evidence="3" id="KW-1185">Reference proteome</keyword>
<evidence type="ECO:0000313" key="3">
    <source>
        <dbReference type="Proteomes" id="UP000809290"/>
    </source>
</evidence>
<dbReference type="EMBL" id="JAFBCP010000001">
    <property type="protein sequence ID" value="MBM7816492.1"/>
    <property type="molecule type" value="Genomic_DNA"/>
</dbReference>
<dbReference type="InterPro" id="IPR014922">
    <property type="entry name" value="YdhG-like"/>
</dbReference>
<sequence>MALKTLDEFLDTIPQDDKRDRMVEVLDWVASTYPELELRIAWSQPMFTHHGTFIIGFSAASKHMAMSPERFTMIHFEELLKSRGTDHGKMLTRHPWTQPFDYELATAFIDYQLEAKKDVTSFWMPNDA</sequence>
<dbReference type="Gene3D" id="3.90.1150.200">
    <property type="match status" value="1"/>
</dbReference>